<proteinExistence type="predicted"/>
<organism evidence="1">
    <name type="scientific">marine sediment metagenome</name>
    <dbReference type="NCBI Taxonomy" id="412755"/>
    <lineage>
        <taxon>unclassified sequences</taxon>
        <taxon>metagenomes</taxon>
        <taxon>ecological metagenomes</taxon>
    </lineage>
</organism>
<reference evidence="1" key="1">
    <citation type="journal article" date="2015" name="Nature">
        <title>Complex archaea that bridge the gap between prokaryotes and eukaryotes.</title>
        <authorList>
            <person name="Spang A."/>
            <person name="Saw J.H."/>
            <person name="Jorgensen S.L."/>
            <person name="Zaremba-Niedzwiedzka K."/>
            <person name="Martijn J."/>
            <person name="Lind A.E."/>
            <person name="van Eijk R."/>
            <person name="Schleper C."/>
            <person name="Guy L."/>
            <person name="Ettema T.J."/>
        </authorList>
    </citation>
    <scope>NUCLEOTIDE SEQUENCE</scope>
</reference>
<sequence length="100" mass="10929">MVSGDPPGGGSQGLGSVLEAFLRMPSPEKLLAEVQRLNNNMEILAPDLHKLAEALEGDKLKDIKDLTEVLSKLDLAELKSLLNEAVRIGGQFYERLWGTK</sequence>
<dbReference type="EMBL" id="LAZR01015524">
    <property type="protein sequence ID" value="KKM09653.1"/>
    <property type="molecule type" value="Genomic_DNA"/>
</dbReference>
<evidence type="ECO:0000313" key="1">
    <source>
        <dbReference type="EMBL" id="KKM09653.1"/>
    </source>
</evidence>
<gene>
    <name evidence="1" type="ORF">LCGC14_1722660</name>
</gene>
<comment type="caution">
    <text evidence="1">The sequence shown here is derived from an EMBL/GenBank/DDBJ whole genome shotgun (WGS) entry which is preliminary data.</text>
</comment>
<accession>A0A0F9HZN7</accession>
<protein>
    <submittedName>
        <fullName evidence="1">Uncharacterized protein</fullName>
    </submittedName>
</protein>
<dbReference type="AlphaFoldDB" id="A0A0F9HZN7"/>
<name>A0A0F9HZN7_9ZZZZ</name>